<feature type="region of interest" description="Disordered" evidence="1">
    <location>
        <begin position="213"/>
        <end position="236"/>
    </location>
</feature>
<evidence type="ECO:0000313" key="2">
    <source>
        <dbReference type="EMBL" id="PWA93703.1"/>
    </source>
</evidence>
<sequence>MVVGDGGEKGWRLKKTSEVEKKNIVLFPFAVNPCHRPNPPLSTIHSNYHLAADLMKAMRAFVRGIPVHGNMGFRMFVLVQNELKDHLKLPDQNFSSMMESVDEDVEKSSLADQDDVGSGPAVDKIKVESTVIQVEAKRLIQVRVGYFKSSTTHSELYFAYECISDLHQSSRSGDHRRSRRDSPESDRREAVKVGWSQGEVPEVMIWIMDYRDRSEPSPRHGRDYRDCDNKRERYEV</sequence>
<feature type="region of interest" description="Disordered" evidence="1">
    <location>
        <begin position="169"/>
        <end position="193"/>
    </location>
</feature>
<keyword evidence="2" id="KW-0347">Helicase</keyword>
<name>A0A2U1Q6W6_ARTAN</name>
<comment type="caution">
    <text evidence="2">The sequence shown here is derived from an EMBL/GenBank/DDBJ whole genome shotgun (WGS) entry which is preliminary data.</text>
</comment>
<dbReference type="AlphaFoldDB" id="A0A2U1Q6W6"/>
<evidence type="ECO:0000256" key="1">
    <source>
        <dbReference type="SAM" id="MobiDB-lite"/>
    </source>
</evidence>
<keyword evidence="3" id="KW-1185">Reference proteome</keyword>
<evidence type="ECO:0000313" key="3">
    <source>
        <dbReference type="Proteomes" id="UP000245207"/>
    </source>
</evidence>
<dbReference type="EMBL" id="PKPP01000366">
    <property type="protein sequence ID" value="PWA93703.1"/>
    <property type="molecule type" value="Genomic_DNA"/>
</dbReference>
<keyword evidence="2" id="KW-0067">ATP-binding</keyword>
<proteinExistence type="predicted"/>
<dbReference type="Proteomes" id="UP000245207">
    <property type="component" value="Unassembled WGS sequence"/>
</dbReference>
<accession>A0A2U1Q6W6</accession>
<reference evidence="2 3" key="1">
    <citation type="journal article" date="2018" name="Mol. Plant">
        <title>The genome of Artemisia annua provides insight into the evolution of Asteraceae family and artemisinin biosynthesis.</title>
        <authorList>
            <person name="Shen Q."/>
            <person name="Zhang L."/>
            <person name="Liao Z."/>
            <person name="Wang S."/>
            <person name="Yan T."/>
            <person name="Shi P."/>
            <person name="Liu M."/>
            <person name="Fu X."/>
            <person name="Pan Q."/>
            <person name="Wang Y."/>
            <person name="Lv Z."/>
            <person name="Lu X."/>
            <person name="Zhang F."/>
            <person name="Jiang W."/>
            <person name="Ma Y."/>
            <person name="Chen M."/>
            <person name="Hao X."/>
            <person name="Li L."/>
            <person name="Tang Y."/>
            <person name="Lv G."/>
            <person name="Zhou Y."/>
            <person name="Sun X."/>
            <person name="Brodelius P.E."/>
            <person name="Rose J.K.C."/>
            <person name="Tang K."/>
        </authorList>
    </citation>
    <scope>NUCLEOTIDE SEQUENCE [LARGE SCALE GENOMIC DNA]</scope>
    <source>
        <strain evidence="3">cv. Huhao1</strain>
        <tissue evidence="2">Leaf</tissue>
    </source>
</reference>
<protein>
    <submittedName>
        <fullName evidence="2">DNA/RNA helicase, DEAD/DEAH box type, N-terminal</fullName>
    </submittedName>
</protein>
<keyword evidence="2" id="KW-0378">Hydrolase</keyword>
<dbReference type="GO" id="GO:0004386">
    <property type="term" value="F:helicase activity"/>
    <property type="evidence" value="ECO:0007669"/>
    <property type="project" value="UniProtKB-KW"/>
</dbReference>
<gene>
    <name evidence="2" type="ORF">CTI12_AA059510</name>
</gene>
<organism evidence="2 3">
    <name type="scientific">Artemisia annua</name>
    <name type="common">Sweet wormwood</name>
    <dbReference type="NCBI Taxonomy" id="35608"/>
    <lineage>
        <taxon>Eukaryota</taxon>
        <taxon>Viridiplantae</taxon>
        <taxon>Streptophyta</taxon>
        <taxon>Embryophyta</taxon>
        <taxon>Tracheophyta</taxon>
        <taxon>Spermatophyta</taxon>
        <taxon>Magnoliopsida</taxon>
        <taxon>eudicotyledons</taxon>
        <taxon>Gunneridae</taxon>
        <taxon>Pentapetalae</taxon>
        <taxon>asterids</taxon>
        <taxon>campanulids</taxon>
        <taxon>Asterales</taxon>
        <taxon>Asteraceae</taxon>
        <taxon>Asteroideae</taxon>
        <taxon>Anthemideae</taxon>
        <taxon>Artemisiinae</taxon>
        <taxon>Artemisia</taxon>
    </lineage>
</organism>
<feature type="compositionally biased region" description="Basic and acidic residues" evidence="1">
    <location>
        <begin position="172"/>
        <end position="191"/>
    </location>
</feature>
<keyword evidence="2" id="KW-0547">Nucleotide-binding</keyword>